<reference evidence="4 5" key="1">
    <citation type="journal article" date="2019" name="Sci. Rep.">
        <title>A high-quality genome of Eragrostis curvula grass provides insights into Poaceae evolution and supports new strategies to enhance forage quality.</title>
        <authorList>
            <person name="Carballo J."/>
            <person name="Santos B.A.C.M."/>
            <person name="Zappacosta D."/>
            <person name="Garbus I."/>
            <person name="Selva J.P."/>
            <person name="Gallo C.A."/>
            <person name="Diaz A."/>
            <person name="Albertini E."/>
            <person name="Caccamo M."/>
            <person name="Echenique V."/>
        </authorList>
    </citation>
    <scope>NUCLEOTIDE SEQUENCE [LARGE SCALE GENOMIC DNA]</scope>
    <source>
        <strain evidence="5">cv. Victoria</strain>
        <tissue evidence="4">Leaf</tissue>
    </source>
</reference>
<dbReference type="InterPro" id="IPR029413">
    <property type="entry name" value="RG-lyase_II"/>
</dbReference>
<dbReference type="GO" id="GO:0030246">
    <property type="term" value="F:carbohydrate binding"/>
    <property type="evidence" value="ECO:0007669"/>
    <property type="project" value="InterPro"/>
</dbReference>
<dbReference type="Pfam" id="PF14683">
    <property type="entry name" value="CBM-like"/>
    <property type="match status" value="1"/>
</dbReference>
<evidence type="ECO:0000259" key="3">
    <source>
        <dbReference type="Pfam" id="PF14686"/>
    </source>
</evidence>
<gene>
    <name evidence="4" type="ORF">EJB05_14127</name>
</gene>
<dbReference type="PANTHER" id="PTHR32018:SF11">
    <property type="entry name" value="RHAMNOGALACTURONAN ENDOLYASE"/>
    <property type="match status" value="1"/>
</dbReference>
<dbReference type="PANTHER" id="PTHR32018">
    <property type="entry name" value="RHAMNOGALACTURONATE LYASE FAMILY PROTEIN"/>
    <property type="match status" value="1"/>
</dbReference>
<evidence type="ECO:0000259" key="2">
    <source>
        <dbReference type="Pfam" id="PF14683"/>
    </source>
</evidence>
<dbReference type="InterPro" id="IPR008979">
    <property type="entry name" value="Galactose-bd-like_sf"/>
</dbReference>
<dbReference type="Gene3D" id="2.60.40.1120">
    <property type="entry name" value="Carboxypeptidase-like, regulatory domain"/>
    <property type="match status" value="1"/>
</dbReference>
<dbReference type="InterPro" id="IPR029411">
    <property type="entry name" value="RG-lyase_III"/>
</dbReference>
<dbReference type="CDD" id="cd10316">
    <property type="entry name" value="RGL4_M"/>
    <property type="match status" value="1"/>
</dbReference>
<protein>
    <recommendedName>
        <fullName evidence="6">Rhamnogalacturonan endolyase</fullName>
    </recommendedName>
</protein>
<feature type="non-terminal residue" evidence="4">
    <location>
        <position position="1"/>
    </location>
</feature>
<evidence type="ECO:0000313" key="5">
    <source>
        <dbReference type="Proteomes" id="UP000324897"/>
    </source>
</evidence>
<dbReference type="EMBL" id="RWGY01000007">
    <property type="protein sequence ID" value="TVU40658.1"/>
    <property type="molecule type" value="Genomic_DNA"/>
</dbReference>
<feature type="domain" description="Rhamnogalacturonan lyase" evidence="3">
    <location>
        <begin position="73"/>
        <end position="150"/>
    </location>
</feature>
<proteinExistence type="predicted"/>
<comment type="caution">
    <text evidence="4">The sequence shown here is derived from an EMBL/GenBank/DDBJ whole genome shotgun (WGS) entry which is preliminary data.</text>
</comment>
<keyword evidence="1" id="KW-0732">Signal</keyword>
<name>A0A5J9VXK9_9POAL</name>
<dbReference type="Gene3D" id="2.60.120.260">
    <property type="entry name" value="Galactose-binding domain-like"/>
    <property type="match status" value="1"/>
</dbReference>
<organism evidence="4 5">
    <name type="scientific">Eragrostis curvula</name>
    <name type="common">weeping love grass</name>
    <dbReference type="NCBI Taxonomy" id="38414"/>
    <lineage>
        <taxon>Eukaryota</taxon>
        <taxon>Viridiplantae</taxon>
        <taxon>Streptophyta</taxon>
        <taxon>Embryophyta</taxon>
        <taxon>Tracheophyta</taxon>
        <taxon>Spermatophyta</taxon>
        <taxon>Magnoliopsida</taxon>
        <taxon>Liliopsida</taxon>
        <taxon>Poales</taxon>
        <taxon>Poaceae</taxon>
        <taxon>PACMAD clade</taxon>
        <taxon>Chloridoideae</taxon>
        <taxon>Eragrostideae</taxon>
        <taxon>Eragrostidinae</taxon>
        <taxon>Eragrostis</taxon>
    </lineage>
</organism>
<dbReference type="InterPro" id="IPR013784">
    <property type="entry name" value="Carb-bd-like_fold"/>
</dbReference>
<dbReference type="Pfam" id="PF14686">
    <property type="entry name" value="fn3_3"/>
    <property type="match status" value="1"/>
</dbReference>
<evidence type="ECO:0000256" key="1">
    <source>
        <dbReference type="ARBA" id="ARBA00022729"/>
    </source>
</evidence>
<dbReference type="InterPro" id="IPR051850">
    <property type="entry name" value="Polysacch_Lyase_4"/>
</dbReference>
<dbReference type="AlphaFoldDB" id="A0A5J9VXK9"/>
<evidence type="ECO:0000313" key="4">
    <source>
        <dbReference type="EMBL" id="TVU40658.1"/>
    </source>
</evidence>
<dbReference type="Gramene" id="TVU40658">
    <property type="protein sequence ID" value="TVU40658"/>
    <property type="gene ID" value="EJB05_14127"/>
</dbReference>
<dbReference type="CDD" id="cd10317">
    <property type="entry name" value="RGL4_C"/>
    <property type="match status" value="1"/>
</dbReference>
<evidence type="ECO:0008006" key="6">
    <source>
        <dbReference type="Google" id="ProtNLM"/>
    </source>
</evidence>
<accession>A0A5J9VXK9</accession>
<feature type="domain" description="Rhamnogalacturonan lyase" evidence="2">
    <location>
        <begin position="165"/>
        <end position="348"/>
    </location>
</feature>
<sequence>MDQKTCDAERPHVSRQERKEGCIYNFKEKEGWPYDFPRSPDFAKARERGSVEGTLWVRDRYVINKDMQPAAMAYIGLASPGQPGSWATYREQGLVWVSSCYNFWTRATSDGRFSIGKVREGMYHLYAWVPGFLGDYMYTAPLTITPGRVISIGDLLFEPPRSGPTLWEIGVPDRTVAEFYIPDPDPKYLSKLFVTKDRYRQYGLWERYVSLYPENDLVYTVGKSNYSTDWFFAHIVRKVGDKSIVPSTWQIRFHLDWVIEGGTYMLRIALAASHMSSLKVQVNERAGEAGVFTWPELLGDNNAIARHGMHGTQWNMDMVIQGGLLNKGNNTIYVTQMGALRIFVGVMYI</sequence>
<dbReference type="OrthoDB" id="2130367at2759"/>
<dbReference type="SUPFAM" id="SSF49452">
    <property type="entry name" value="Starch-binding domain-like"/>
    <property type="match status" value="1"/>
</dbReference>
<dbReference type="Proteomes" id="UP000324897">
    <property type="component" value="Chromosome 4"/>
</dbReference>
<keyword evidence="5" id="KW-1185">Reference proteome</keyword>
<dbReference type="SUPFAM" id="SSF49785">
    <property type="entry name" value="Galactose-binding domain-like"/>
    <property type="match status" value="1"/>
</dbReference>